<dbReference type="OrthoDB" id="10263222at2759"/>
<dbReference type="PANTHER" id="PTHR15002">
    <property type="entry name" value="RIBOSOMAL BIOGENESIS PROTEIN LAS1L"/>
    <property type="match status" value="1"/>
</dbReference>
<dbReference type="GO" id="GO:0000470">
    <property type="term" value="P:maturation of LSU-rRNA"/>
    <property type="evidence" value="ECO:0007669"/>
    <property type="project" value="TreeGrafter"/>
</dbReference>
<protein>
    <submittedName>
        <fullName evidence="1">BA75_04058T0</fullName>
    </submittedName>
</protein>
<sequence length="472" mass="54627">MPIQGWYLFEEDMGDTDIGRKHSGGAFRSGGKMPKDTQRAERLFFLVNAQFMNRNPLFTAYRDTDELLQLREWFFNQEEVDNRKRAIAKVKSLKTRRHVAHSLDMTSLLTGIILNDESGLVDSDTLTLSYTMAVIKFVNGTLDSLQQASHAIPLHALARELDIPSYFVETRHAGSHEHLPSLQMLRMVGKNVMDWLWNHYWCEIRSVSEQLTLENLEDFRPARDFDYINWVPEDFEEIIRNGLKTFKRIRRIDINKKRADKPDTTEYKKTVSSLINLQTQEPQLFLDVFQDEILSLHKTLTDSMLKGLLLLSKPLIEELGLEFFCSLLLRLSDLLNSSHSDSVKQWIQNLLTCDFNSPNFFISTSIDQIISILKRENLPHNIDLLKALKGSKNLLNDQLSTNKLDKLINVMIRFQLPSASTLTKRSIVDISKDIQYQRKKKRKPLKITDGTIKTPTWSPIKDWYPTPFGVAP</sequence>
<organism evidence="1 2">
    <name type="scientific">Komagataella pastoris</name>
    <name type="common">Yeast</name>
    <name type="synonym">Pichia pastoris</name>
    <dbReference type="NCBI Taxonomy" id="4922"/>
    <lineage>
        <taxon>Eukaryota</taxon>
        <taxon>Fungi</taxon>
        <taxon>Dikarya</taxon>
        <taxon>Ascomycota</taxon>
        <taxon>Saccharomycotina</taxon>
        <taxon>Pichiomycetes</taxon>
        <taxon>Pichiales</taxon>
        <taxon>Pichiaceae</taxon>
        <taxon>Komagataella</taxon>
    </lineage>
</organism>
<dbReference type="GO" id="GO:0030687">
    <property type="term" value="C:preribosome, large subunit precursor"/>
    <property type="evidence" value="ECO:0007669"/>
    <property type="project" value="TreeGrafter"/>
</dbReference>
<dbReference type="GO" id="GO:0004519">
    <property type="term" value="F:endonuclease activity"/>
    <property type="evidence" value="ECO:0007669"/>
    <property type="project" value="InterPro"/>
</dbReference>
<gene>
    <name evidence="1" type="primary">LAS1</name>
    <name evidence="1" type="ORF">ATY40_BA7504058</name>
</gene>
<reference evidence="1 2" key="1">
    <citation type="submission" date="2016-02" db="EMBL/GenBank/DDBJ databases">
        <title>Comparative genomic and transcriptomic foundation for Pichia pastoris.</title>
        <authorList>
            <person name="Love K.R."/>
            <person name="Shah K.A."/>
            <person name="Whittaker C.A."/>
            <person name="Wu J."/>
            <person name="Bartlett M.C."/>
            <person name="Ma D."/>
            <person name="Leeson R.L."/>
            <person name="Priest M."/>
            <person name="Young S.K."/>
            <person name="Love J.C."/>
        </authorList>
    </citation>
    <scope>NUCLEOTIDE SEQUENCE [LARGE SCALE GENOMIC DNA]</scope>
    <source>
        <strain evidence="1 2">ATCC 28485</strain>
    </source>
</reference>
<dbReference type="PANTHER" id="PTHR15002:SF0">
    <property type="entry name" value="RIBOSOMAL BIOGENESIS PROTEIN LAS1L"/>
    <property type="match status" value="1"/>
</dbReference>
<dbReference type="AlphaFoldDB" id="A0A1B2JFF4"/>
<proteinExistence type="predicted"/>
<dbReference type="InterPro" id="IPR007174">
    <property type="entry name" value="Las1"/>
</dbReference>
<evidence type="ECO:0000313" key="2">
    <source>
        <dbReference type="Proteomes" id="UP000094565"/>
    </source>
</evidence>
<accession>A0A1B2JFF4</accession>
<name>A0A1B2JFF4_PICPA</name>
<dbReference type="GO" id="GO:0090730">
    <property type="term" value="C:Las1 complex"/>
    <property type="evidence" value="ECO:0007669"/>
    <property type="project" value="InterPro"/>
</dbReference>
<dbReference type="GO" id="GO:0000460">
    <property type="term" value="P:maturation of 5.8S rRNA"/>
    <property type="evidence" value="ECO:0007669"/>
    <property type="project" value="TreeGrafter"/>
</dbReference>
<evidence type="ECO:0000313" key="1">
    <source>
        <dbReference type="EMBL" id="ANZ76611.1"/>
    </source>
</evidence>
<dbReference type="Pfam" id="PF04031">
    <property type="entry name" value="Las1"/>
    <property type="match status" value="1"/>
</dbReference>
<keyword evidence="2" id="KW-1185">Reference proteome</keyword>
<dbReference type="Proteomes" id="UP000094565">
    <property type="component" value="Chromosome 3"/>
</dbReference>
<dbReference type="EMBL" id="CP014586">
    <property type="protein sequence ID" value="ANZ76611.1"/>
    <property type="molecule type" value="Genomic_DNA"/>
</dbReference>